<comment type="subcellular location">
    <subcellularLocation>
        <location evidence="1">Nucleus</location>
    </subcellularLocation>
</comment>
<accession>A0A2S2PY01</accession>
<evidence type="ECO:0000313" key="12">
    <source>
        <dbReference type="EMBL" id="MBY70386.1"/>
    </source>
</evidence>
<dbReference type="OrthoDB" id="7608935at2759"/>
<dbReference type="Proteomes" id="UP000694846">
    <property type="component" value="Unplaced"/>
</dbReference>
<evidence type="ECO:0000259" key="11">
    <source>
        <dbReference type="PROSITE" id="PS50158"/>
    </source>
</evidence>
<dbReference type="AlphaFoldDB" id="A0A2S2PY01"/>
<dbReference type="RefSeq" id="XP_025413241.1">
    <property type="nucleotide sequence ID" value="XM_025557456.1"/>
</dbReference>
<dbReference type="PANTHER" id="PTHR46543:SF1">
    <property type="entry name" value="ZINC FINGER CCHC DOMAIN-CONTAINING PROTEIN 7"/>
    <property type="match status" value="1"/>
</dbReference>
<dbReference type="PROSITE" id="PS50158">
    <property type="entry name" value="ZF_CCHC"/>
    <property type="match status" value="1"/>
</dbReference>
<dbReference type="GO" id="GO:0071031">
    <property type="term" value="P:nuclear mRNA surveillance of mRNA 3'-end processing"/>
    <property type="evidence" value="ECO:0007669"/>
    <property type="project" value="TreeGrafter"/>
</dbReference>
<dbReference type="PANTHER" id="PTHR46543">
    <property type="entry name" value="ZINC FINGER CCHC DOMAIN-CONTAINING PROTEIN 7"/>
    <property type="match status" value="1"/>
</dbReference>
<evidence type="ECO:0000256" key="4">
    <source>
        <dbReference type="ARBA" id="ARBA00022771"/>
    </source>
</evidence>
<organism evidence="12">
    <name type="scientific">Sipha flava</name>
    <name type="common">yellow sugarcane aphid</name>
    <dbReference type="NCBI Taxonomy" id="143950"/>
    <lineage>
        <taxon>Eukaryota</taxon>
        <taxon>Metazoa</taxon>
        <taxon>Ecdysozoa</taxon>
        <taxon>Arthropoda</taxon>
        <taxon>Hexapoda</taxon>
        <taxon>Insecta</taxon>
        <taxon>Pterygota</taxon>
        <taxon>Neoptera</taxon>
        <taxon>Paraneoptera</taxon>
        <taxon>Hemiptera</taxon>
        <taxon>Sternorrhyncha</taxon>
        <taxon>Aphidomorpha</taxon>
        <taxon>Aphidoidea</taxon>
        <taxon>Aphididae</taxon>
        <taxon>Sipha</taxon>
    </lineage>
</organism>
<evidence type="ECO:0000256" key="8">
    <source>
        <dbReference type="ARBA" id="ARBA00043023"/>
    </source>
</evidence>
<dbReference type="EMBL" id="GGMS01001183">
    <property type="protein sequence ID" value="MBY70386.1"/>
    <property type="molecule type" value="Transcribed_RNA"/>
</dbReference>
<evidence type="ECO:0000256" key="6">
    <source>
        <dbReference type="ARBA" id="ARBA00023242"/>
    </source>
</evidence>
<dbReference type="Gene3D" id="4.10.60.10">
    <property type="entry name" value="Zinc finger, CCHC-type"/>
    <property type="match status" value="1"/>
</dbReference>
<dbReference type="SMART" id="SM00343">
    <property type="entry name" value="ZnF_C2HC"/>
    <property type="match status" value="3"/>
</dbReference>
<dbReference type="InterPro" id="IPR001878">
    <property type="entry name" value="Znf_CCHC"/>
</dbReference>
<evidence type="ECO:0000256" key="1">
    <source>
        <dbReference type="ARBA" id="ARBA00004123"/>
    </source>
</evidence>
<dbReference type="InterPro" id="IPR051644">
    <property type="entry name" value="TRAMP_AT-DNA-binding"/>
</dbReference>
<reference evidence="14" key="2">
    <citation type="submission" date="2025-04" db="UniProtKB">
        <authorList>
            <consortium name="RefSeq"/>
        </authorList>
    </citation>
    <scope>IDENTIFICATION</scope>
    <source>
        <tissue evidence="14">Whole body</tissue>
    </source>
</reference>
<evidence type="ECO:0000256" key="5">
    <source>
        <dbReference type="ARBA" id="ARBA00022833"/>
    </source>
</evidence>
<evidence type="ECO:0000256" key="2">
    <source>
        <dbReference type="ARBA" id="ARBA00022723"/>
    </source>
</evidence>
<reference evidence="12" key="1">
    <citation type="submission" date="2018-04" db="EMBL/GenBank/DDBJ databases">
        <title>Transcriptome assembly of Sipha flava.</title>
        <authorList>
            <person name="Scully E.D."/>
            <person name="Geib S.M."/>
            <person name="Palmer N.A."/>
            <person name="Koch K."/>
            <person name="Bradshaw J."/>
            <person name="Heng-Moss T."/>
            <person name="Sarath G."/>
        </authorList>
    </citation>
    <scope>NUCLEOTIDE SEQUENCE</scope>
</reference>
<evidence type="ECO:0000313" key="14">
    <source>
        <dbReference type="RefSeq" id="XP_025413241.1"/>
    </source>
</evidence>
<dbReference type="InterPro" id="IPR036875">
    <property type="entry name" value="Znf_CCHC_sf"/>
</dbReference>
<dbReference type="GO" id="GO:0071036">
    <property type="term" value="P:nuclear polyadenylation-dependent snoRNA catabolic process"/>
    <property type="evidence" value="ECO:0007669"/>
    <property type="project" value="TreeGrafter"/>
</dbReference>
<evidence type="ECO:0000256" key="10">
    <source>
        <dbReference type="SAM" id="MobiDB-lite"/>
    </source>
</evidence>
<dbReference type="GO" id="GO:0031499">
    <property type="term" value="C:TRAMP complex"/>
    <property type="evidence" value="ECO:0007669"/>
    <property type="project" value="TreeGrafter"/>
</dbReference>
<keyword evidence="5" id="KW-0862">Zinc</keyword>
<evidence type="ECO:0000256" key="7">
    <source>
        <dbReference type="ARBA" id="ARBA00041190"/>
    </source>
</evidence>
<sequence length="475" mass="54561">METDFFDMSSDCSSELSETQSELESRIYSLTHHNDFSGTSELPCIDPRYGVEFNSNGEAIVFLKDPADKAINCPIELPEVCNNRIIPTITLDDSDDALEISNDTPRVIDNEYAETSLKKKRKKKKKNLSNESIEEYINIVKTTNALKEYKEKSGFNKMNSRSKKADNVSLNVAFPHETAMPLPPDEVLKQYRIGKPTKSSLWYRCPKTWTPDMIKFYTRIQKSKRNFDCSEELKKIRDTYGSSPVDWILNPMDLYKSNSYTNKVRCYSCRQYGHTAYNCEEQYKPDICIMCGAEGHNIHSCNKKICFSCGTWQKKFIESCSTCLSMSQVKCNVCNTLGHESNYCTESWRQFHNTISTEPEFESDEFTQSTSKSIVDARQSTSRQSENSSLLSTPNVIKISNLSPKTDESGRSSKRTKRLKRLRSKKKRLKTKNQNNSTISPNESINIDVNIQDVTLKRTLTKKNFFKKKKLKVNS</sequence>
<keyword evidence="13" id="KW-1185">Reference proteome</keyword>
<protein>
    <recommendedName>
        <fullName evidence="7">Zinc finger CCHC domain-containing protein 7</fullName>
    </recommendedName>
    <alternativeName>
        <fullName evidence="8">TRAMP-like complex RNA-binding factor ZCCHC7</fullName>
    </alternativeName>
</protein>
<feature type="region of interest" description="Disordered" evidence="10">
    <location>
        <begin position="360"/>
        <end position="442"/>
    </location>
</feature>
<keyword evidence="2" id="KW-0479">Metal-binding</keyword>
<dbReference type="GO" id="GO:0071039">
    <property type="term" value="P:nuclear polyadenylation-dependent CUT catabolic process"/>
    <property type="evidence" value="ECO:0007669"/>
    <property type="project" value="TreeGrafter"/>
</dbReference>
<keyword evidence="4 9" id="KW-0863">Zinc-finger</keyword>
<name>A0A2S2PY01_9HEMI</name>
<feature type="compositionally biased region" description="Polar residues" evidence="10">
    <location>
        <begin position="433"/>
        <end position="442"/>
    </location>
</feature>
<dbReference type="GO" id="GO:0071035">
    <property type="term" value="P:nuclear polyadenylation-dependent rRNA catabolic process"/>
    <property type="evidence" value="ECO:0007669"/>
    <property type="project" value="TreeGrafter"/>
</dbReference>
<dbReference type="GO" id="GO:0008270">
    <property type="term" value="F:zinc ion binding"/>
    <property type="evidence" value="ECO:0007669"/>
    <property type="project" value="UniProtKB-KW"/>
</dbReference>
<dbReference type="GO" id="GO:0071037">
    <property type="term" value="P:nuclear polyadenylation-dependent snRNA catabolic process"/>
    <property type="evidence" value="ECO:0007669"/>
    <property type="project" value="TreeGrafter"/>
</dbReference>
<dbReference type="SUPFAM" id="SSF57756">
    <property type="entry name" value="Retrovirus zinc finger-like domains"/>
    <property type="match status" value="1"/>
</dbReference>
<proteinExistence type="predicted"/>
<dbReference type="GO" id="GO:0071038">
    <property type="term" value="P:TRAMP-dependent tRNA surveillance pathway"/>
    <property type="evidence" value="ECO:0007669"/>
    <property type="project" value="TreeGrafter"/>
</dbReference>
<evidence type="ECO:0000256" key="3">
    <source>
        <dbReference type="ARBA" id="ARBA00022737"/>
    </source>
</evidence>
<feature type="compositionally biased region" description="Polar residues" evidence="10">
    <location>
        <begin position="366"/>
        <end position="404"/>
    </location>
</feature>
<feature type="domain" description="CCHC-type" evidence="11">
    <location>
        <begin position="265"/>
        <end position="281"/>
    </location>
</feature>
<gene>
    <name evidence="12" type="primary">zcchc7</name>
    <name evidence="14" type="synonym">LOC112685537</name>
    <name evidence="12" type="ORF">g.45318</name>
</gene>
<feature type="compositionally biased region" description="Basic residues" evidence="10">
    <location>
        <begin position="412"/>
        <end position="431"/>
    </location>
</feature>
<evidence type="ECO:0000313" key="13">
    <source>
        <dbReference type="Proteomes" id="UP000694846"/>
    </source>
</evidence>
<evidence type="ECO:0000256" key="9">
    <source>
        <dbReference type="PROSITE-ProRule" id="PRU00047"/>
    </source>
</evidence>
<keyword evidence="6" id="KW-0539">Nucleus</keyword>
<dbReference type="GO" id="GO:0003723">
    <property type="term" value="F:RNA binding"/>
    <property type="evidence" value="ECO:0007669"/>
    <property type="project" value="TreeGrafter"/>
</dbReference>
<keyword evidence="3" id="KW-0677">Repeat</keyword>